<dbReference type="Proteomes" id="UP001589568">
    <property type="component" value="Unassembled WGS sequence"/>
</dbReference>
<dbReference type="EMBL" id="JBHMCF010000057">
    <property type="protein sequence ID" value="MFB9476862.1"/>
    <property type="molecule type" value="Genomic_DNA"/>
</dbReference>
<organism evidence="1 2">
    <name type="scientific">Nonomuraea salmonea</name>
    <dbReference type="NCBI Taxonomy" id="46181"/>
    <lineage>
        <taxon>Bacteria</taxon>
        <taxon>Bacillati</taxon>
        <taxon>Actinomycetota</taxon>
        <taxon>Actinomycetes</taxon>
        <taxon>Streptosporangiales</taxon>
        <taxon>Streptosporangiaceae</taxon>
        <taxon>Nonomuraea</taxon>
    </lineage>
</organism>
<sequence length="225" mass="25028">MTQPLHDRIPVGSVWADNYPGLTGRTLKVKTVWSETSTVDVYVYTLPVKIQMEVDARPPHQRRLRNLQLTRTVTGIPSEFFGERFELVTRSTEIPDDLIARLFEQPGSAIALPAWRNTCLPASTLEDDELPQRVRYAFTAMSPAVGTVVARAALAELGIRNPSAADALWREMRDAGYRMLPYREPDVCRRAGCGMAALARVGSLRPGHDAVYCSTACREVAEAIR</sequence>
<accession>A0ABV5P314</accession>
<reference evidence="1 2" key="1">
    <citation type="submission" date="2024-09" db="EMBL/GenBank/DDBJ databases">
        <authorList>
            <person name="Sun Q."/>
            <person name="Mori K."/>
        </authorList>
    </citation>
    <scope>NUCLEOTIDE SEQUENCE [LARGE SCALE GENOMIC DNA]</scope>
    <source>
        <strain evidence="1 2">JCM 3324</strain>
    </source>
</reference>
<gene>
    <name evidence="1" type="ORF">ACFFR3_45860</name>
</gene>
<protein>
    <submittedName>
        <fullName evidence="1">Uncharacterized protein</fullName>
    </submittedName>
</protein>
<dbReference type="RefSeq" id="WP_345410217.1">
    <property type="nucleotide sequence ID" value="NZ_BAAAXS010000002.1"/>
</dbReference>
<keyword evidence="2" id="KW-1185">Reference proteome</keyword>
<proteinExistence type="predicted"/>
<evidence type="ECO:0000313" key="1">
    <source>
        <dbReference type="EMBL" id="MFB9476862.1"/>
    </source>
</evidence>
<comment type="caution">
    <text evidence="1">The sequence shown here is derived from an EMBL/GenBank/DDBJ whole genome shotgun (WGS) entry which is preliminary data.</text>
</comment>
<evidence type="ECO:0000313" key="2">
    <source>
        <dbReference type="Proteomes" id="UP001589568"/>
    </source>
</evidence>
<name>A0ABV5P314_9ACTN</name>